<dbReference type="Proteomes" id="UP000321168">
    <property type="component" value="Unassembled WGS sequence"/>
</dbReference>
<dbReference type="EMBL" id="VORB01000004">
    <property type="protein sequence ID" value="TXC81388.1"/>
    <property type="molecule type" value="Genomic_DNA"/>
</dbReference>
<reference evidence="2 3" key="1">
    <citation type="submission" date="2019-08" db="EMBL/GenBank/DDBJ databases">
        <title>Genome of Luteibaculum oceani JCM 18817.</title>
        <authorList>
            <person name="Bowman J.P."/>
        </authorList>
    </citation>
    <scope>NUCLEOTIDE SEQUENCE [LARGE SCALE GENOMIC DNA]</scope>
    <source>
        <strain evidence="2 3">JCM 18817</strain>
    </source>
</reference>
<protein>
    <submittedName>
        <fullName evidence="2">Uncharacterized protein</fullName>
    </submittedName>
</protein>
<dbReference type="RefSeq" id="WP_147014093.1">
    <property type="nucleotide sequence ID" value="NZ_VORB01000004.1"/>
</dbReference>
<gene>
    <name evidence="2" type="ORF">FRX97_05120</name>
</gene>
<name>A0A5C6VE90_9FLAO</name>
<feature type="compositionally biased region" description="Polar residues" evidence="1">
    <location>
        <begin position="26"/>
        <end position="40"/>
    </location>
</feature>
<evidence type="ECO:0000313" key="3">
    <source>
        <dbReference type="Proteomes" id="UP000321168"/>
    </source>
</evidence>
<keyword evidence="3" id="KW-1185">Reference proteome</keyword>
<feature type="region of interest" description="Disordered" evidence="1">
    <location>
        <begin position="26"/>
        <end position="48"/>
    </location>
</feature>
<sequence length="83" mass="9355">MLSRYTHAWAWPLDNRLKPAAVISKESPNFQTSETTSSGGLRNPVSYTAIPGPRVLRPDREEVYREEVIRAYNFINSSPSSST</sequence>
<accession>A0A5C6VE90</accession>
<evidence type="ECO:0000313" key="2">
    <source>
        <dbReference type="EMBL" id="TXC81388.1"/>
    </source>
</evidence>
<dbReference type="AlphaFoldDB" id="A0A5C6VE90"/>
<comment type="caution">
    <text evidence="2">The sequence shown here is derived from an EMBL/GenBank/DDBJ whole genome shotgun (WGS) entry which is preliminary data.</text>
</comment>
<proteinExistence type="predicted"/>
<evidence type="ECO:0000256" key="1">
    <source>
        <dbReference type="SAM" id="MobiDB-lite"/>
    </source>
</evidence>
<organism evidence="2 3">
    <name type="scientific">Luteibaculum oceani</name>
    <dbReference type="NCBI Taxonomy" id="1294296"/>
    <lineage>
        <taxon>Bacteria</taxon>
        <taxon>Pseudomonadati</taxon>
        <taxon>Bacteroidota</taxon>
        <taxon>Flavobacteriia</taxon>
        <taxon>Flavobacteriales</taxon>
        <taxon>Luteibaculaceae</taxon>
        <taxon>Luteibaculum</taxon>
    </lineage>
</organism>